<dbReference type="InterPro" id="IPR010262">
    <property type="entry name" value="Arylsulfotransferase_bact"/>
</dbReference>
<feature type="chain" id="PRO_5040887801" evidence="1">
    <location>
        <begin position="25"/>
        <end position="601"/>
    </location>
</feature>
<gene>
    <name evidence="3" type="ORF">L2740_14605</name>
</gene>
<dbReference type="Proteomes" id="UP001139293">
    <property type="component" value="Unassembled WGS sequence"/>
</dbReference>
<dbReference type="GO" id="GO:0004062">
    <property type="term" value="F:aryl sulfotransferase activity"/>
    <property type="evidence" value="ECO:0007669"/>
    <property type="project" value="InterPro"/>
</dbReference>
<protein>
    <submittedName>
        <fullName evidence="3">Aryl-sulfate sulfotransferase</fullName>
    </submittedName>
</protein>
<organism evidence="3 4">
    <name type="scientific">Shewanella pneumatophori</name>
    <dbReference type="NCBI Taxonomy" id="314092"/>
    <lineage>
        <taxon>Bacteria</taxon>
        <taxon>Pseudomonadati</taxon>
        <taxon>Pseudomonadota</taxon>
        <taxon>Gammaproteobacteria</taxon>
        <taxon>Alteromonadales</taxon>
        <taxon>Shewanellaceae</taxon>
        <taxon>Shewanella</taxon>
    </lineage>
</organism>
<dbReference type="AlphaFoldDB" id="A0A9X2CIK1"/>
<feature type="signal peptide" evidence="1">
    <location>
        <begin position="1"/>
        <end position="24"/>
    </location>
</feature>
<reference evidence="3" key="1">
    <citation type="submission" date="2022-01" db="EMBL/GenBank/DDBJ databases">
        <title>Whole genome-based taxonomy of the Shewanellaceae.</title>
        <authorList>
            <person name="Martin-Rodriguez A.J."/>
        </authorList>
    </citation>
    <scope>NUCLEOTIDE SEQUENCE</scope>
    <source>
        <strain evidence="3">KCTC 23973</strain>
    </source>
</reference>
<keyword evidence="4" id="KW-1185">Reference proteome</keyword>
<evidence type="ECO:0000313" key="4">
    <source>
        <dbReference type="Proteomes" id="UP001139293"/>
    </source>
</evidence>
<dbReference type="PANTHER" id="PTHR35340:SF10">
    <property type="entry name" value="CYTOPLASMIC PROTEIN"/>
    <property type="match status" value="1"/>
</dbReference>
<dbReference type="Gene3D" id="2.60.40.3100">
    <property type="entry name" value="Arylsulphate sulphotransferase monomer, N-terminal domain"/>
    <property type="match status" value="1"/>
</dbReference>
<evidence type="ECO:0000313" key="3">
    <source>
        <dbReference type="EMBL" id="MCL1139775.1"/>
    </source>
</evidence>
<comment type="caution">
    <text evidence="3">The sequence shown here is derived from an EMBL/GenBank/DDBJ whole genome shotgun (WGS) entry which is preliminary data.</text>
</comment>
<dbReference type="Pfam" id="PF05935">
    <property type="entry name" value="Arylsulfotrans"/>
    <property type="match status" value="1"/>
</dbReference>
<keyword evidence="1" id="KW-0732">Signal</keyword>
<accession>A0A9X2CIK1</accession>
<evidence type="ECO:0000259" key="2">
    <source>
        <dbReference type="Pfam" id="PF17425"/>
    </source>
</evidence>
<evidence type="ECO:0000256" key="1">
    <source>
        <dbReference type="SAM" id="SignalP"/>
    </source>
</evidence>
<feature type="domain" description="Arylsulfotransferase N-terminal" evidence="2">
    <location>
        <begin position="42"/>
        <end position="128"/>
    </location>
</feature>
<proteinExistence type="predicted"/>
<dbReference type="EMBL" id="JAKILB010000009">
    <property type="protein sequence ID" value="MCL1139775.1"/>
    <property type="molecule type" value="Genomic_DNA"/>
</dbReference>
<dbReference type="InterPro" id="IPR035391">
    <property type="entry name" value="Arylsulfotran_N"/>
</dbReference>
<dbReference type="PANTHER" id="PTHR35340">
    <property type="entry name" value="PQQ ENZYME REPEAT PROTEIN-RELATED"/>
    <property type="match status" value="1"/>
</dbReference>
<sequence>MSKPALLLSALALSLSLCSAQTFAAIEGMKPKAVEGAPLGYIIHNPYENAPLTALVTLAGHTISAVEVTVHANDKDGVSLTYQVDDMRVMDEGGVPIFGLYPAFMNTFTVKWTENGEQKSHDYKMLTPDVDMGFSESQWAKAPIVEVEHVDADFKDRLYFVNWTNADGKAAPLMHNNPDAPGAFSWDGKPGFFIIDTAGDIRWYMNPYTTHDAKTYDNAGYAMGMNVTKDGNMVWVQGQGWKKMSIMGRMISEHNLPGNFIDASHEGIEGANGNVFIRAAAKDYRTADGRLVNTVRDQIVEVDNTGKLVDYWDLNSILDPMRDAALLSLDAGAVCLNINLDDAGHQTTEEDLAKAPYGDIHGVAVGRNWAHINSIEYDPTDDSIIISSRHQSAVIKIGRDKQVKWILSASKGWSEKYQDKLLKPVTNDGEPIWCNEKGKCQDESFDFSWTSHTAYLVPEKGTLTVFDNGDGRFLGQPMFANEKYSRSVEYKIDEQNMTVKQVWEYGKDELGYEGYSPVTSIVKYQADKDSMMSYFASAGLFGLGGGYGNLKMDDTTGKVQSILVEHRYGETKPAVRINIDSHDMFATGYRAQVIRINEMLK</sequence>
<dbReference type="InterPro" id="IPR053143">
    <property type="entry name" value="Arylsulfate_ST"/>
</dbReference>
<dbReference type="InterPro" id="IPR038477">
    <property type="entry name" value="ASST_N_sf"/>
</dbReference>
<dbReference type="RefSeq" id="WP_248950871.1">
    <property type="nucleotide sequence ID" value="NZ_JAKILB010000009.1"/>
</dbReference>
<name>A0A9X2CIK1_9GAMM</name>
<dbReference type="Pfam" id="PF17425">
    <property type="entry name" value="Arylsulfotran_N"/>
    <property type="match status" value="1"/>
</dbReference>